<sequence>MLPMQGNPSSQPQYLGTGPNTKVPIPRLDRRDNDQNLTSGDKHRVVKACTNCRKKKVKCTGELPQCKNCEAIRVPCTYEQARKDRLRTATAQNQLLVSLLKDLSLRASEDDKKKIDATLESVEDDAVPIATVPSPIKASGKRTWKISPLDEDVDPAQVLGEAHVPASVGSNEDVDLLDEDLLRSRESRETGFVGQNSEVQWLKSLQRQMGRPETERHGLPYGPPGSSNEAVTQRANAMHERRKSGKSGNVQHVADSSFYLDSESLEVETMLDSYELPPPEIAERLFGCYMETVHGWFPIISEEFNGQFFKYMDGIKKENQAPFHAPKTWHAVLNLVLAIGAQYSHLINAEWRGDSRDHLLYMTRALQMLGVKNTAIFISAPELGLIQATGLLSFYYLAIGHVSRAWVMVGISLRFALAVGLHLRNEDPSAPADRKEKLIRIWWSLHSVECLLSSMTGRPCIIDNQDCTVPLPQVFPEESAKRRSTSQRKSQLAHEHATSPSTSTSTSSPVLESVSRIEGRDVTGLFLDAHIKIGLTTRKVLKSLYSARTASASWEHIQSLITTLIAELDGWATTALPNESSSPNLDLHQNSDRGRLLLGFHYHSIKILITRPCLCRLELRIQGQSDSSSNFNQRMAESCVQAAQNLALLLPDQPDLTHIYQNGPWWSIVHIIMQAMAVFLLETHYRGTHMTTRDNKEIPKCIRKLLRWLGAMERDNAVAKRAFKLVANIIKTGKFRVDLINILAEVEADIERGNFFQAYSGVTQPSVSGHAFTTGPWQSNVYEPASFAPIPNAYFFSDQFPMPAMYGNPFLTNFDQGNPISLTMDEILRNTDEVSPEYPTSLHQ</sequence>
<evidence type="ECO:0000313" key="6">
    <source>
        <dbReference type="Proteomes" id="UP000799757"/>
    </source>
</evidence>
<feature type="compositionally biased region" description="Low complexity" evidence="3">
    <location>
        <begin position="498"/>
        <end position="509"/>
    </location>
</feature>
<feature type="region of interest" description="Disordered" evidence="3">
    <location>
        <begin position="209"/>
        <end position="232"/>
    </location>
</feature>
<feature type="region of interest" description="Disordered" evidence="3">
    <location>
        <begin position="1"/>
        <end position="39"/>
    </location>
</feature>
<organism evidence="5 6">
    <name type="scientific">Melanomma pulvis-pyrius CBS 109.77</name>
    <dbReference type="NCBI Taxonomy" id="1314802"/>
    <lineage>
        <taxon>Eukaryota</taxon>
        <taxon>Fungi</taxon>
        <taxon>Dikarya</taxon>
        <taxon>Ascomycota</taxon>
        <taxon>Pezizomycotina</taxon>
        <taxon>Dothideomycetes</taxon>
        <taxon>Pleosporomycetidae</taxon>
        <taxon>Pleosporales</taxon>
        <taxon>Melanommataceae</taxon>
        <taxon>Melanomma</taxon>
    </lineage>
</organism>
<dbReference type="InterPro" id="IPR053230">
    <property type="entry name" value="Trans_reg_galc"/>
</dbReference>
<dbReference type="InterPro" id="IPR001138">
    <property type="entry name" value="Zn2Cys6_DnaBD"/>
</dbReference>
<dbReference type="OrthoDB" id="5296287at2759"/>
<dbReference type="SUPFAM" id="SSF57701">
    <property type="entry name" value="Zn2/Cys6 DNA-binding domain"/>
    <property type="match status" value="1"/>
</dbReference>
<dbReference type="GO" id="GO:0008270">
    <property type="term" value="F:zinc ion binding"/>
    <property type="evidence" value="ECO:0007669"/>
    <property type="project" value="InterPro"/>
</dbReference>
<dbReference type="CDD" id="cd00067">
    <property type="entry name" value="GAL4"/>
    <property type="match status" value="1"/>
</dbReference>
<feature type="compositionally biased region" description="Polar residues" evidence="3">
    <location>
        <begin position="1"/>
        <end position="20"/>
    </location>
</feature>
<evidence type="ECO:0000256" key="3">
    <source>
        <dbReference type="SAM" id="MobiDB-lite"/>
    </source>
</evidence>
<feature type="domain" description="Zn(2)-C6 fungal-type" evidence="4">
    <location>
        <begin position="48"/>
        <end position="78"/>
    </location>
</feature>
<dbReference type="SMART" id="SM00066">
    <property type="entry name" value="GAL4"/>
    <property type="match status" value="1"/>
</dbReference>
<keyword evidence="1" id="KW-0479">Metal-binding</keyword>
<dbReference type="Pfam" id="PF00172">
    <property type="entry name" value="Zn_clus"/>
    <property type="match status" value="1"/>
</dbReference>
<dbReference type="InterPro" id="IPR036864">
    <property type="entry name" value="Zn2-C6_fun-type_DNA-bd_sf"/>
</dbReference>
<evidence type="ECO:0000313" key="5">
    <source>
        <dbReference type="EMBL" id="KAF2788662.1"/>
    </source>
</evidence>
<reference evidence="5" key="1">
    <citation type="journal article" date="2020" name="Stud. Mycol.">
        <title>101 Dothideomycetes genomes: a test case for predicting lifestyles and emergence of pathogens.</title>
        <authorList>
            <person name="Haridas S."/>
            <person name="Albert R."/>
            <person name="Binder M."/>
            <person name="Bloem J."/>
            <person name="Labutti K."/>
            <person name="Salamov A."/>
            <person name="Andreopoulos B."/>
            <person name="Baker S."/>
            <person name="Barry K."/>
            <person name="Bills G."/>
            <person name="Bluhm B."/>
            <person name="Cannon C."/>
            <person name="Castanera R."/>
            <person name="Culley D."/>
            <person name="Daum C."/>
            <person name="Ezra D."/>
            <person name="Gonzalez J."/>
            <person name="Henrissat B."/>
            <person name="Kuo A."/>
            <person name="Liang C."/>
            <person name="Lipzen A."/>
            <person name="Lutzoni F."/>
            <person name="Magnuson J."/>
            <person name="Mondo S."/>
            <person name="Nolan M."/>
            <person name="Ohm R."/>
            <person name="Pangilinan J."/>
            <person name="Park H.-J."/>
            <person name="Ramirez L."/>
            <person name="Alfaro M."/>
            <person name="Sun H."/>
            <person name="Tritt A."/>
            <person name="Yoshinaga Y."/>
            <person name="Zwiers L.-H."/>
            <person name="Turgeon B."/>
            <person name="Goodwin S."/>
            <person name="Spatafora J."/>
            <person name="Crous P."/>
            <person name="Grigoriev I."/>
        </authorList>
    </citation>
    <scope>NUCLEOTIDE SEQUENCE</scope>
    <source>
        <strain evidence="5">CBS 109.77</strain>
    </source>
</reference>
<name>A0A6A6WX42_9PLEO</name>
<dbReference type="GO" id="GO:0006351">
    <property type="term" value="P:DNA-templated transcription"/>
    <property type="evidence" value="ECO:0007669"/>
    <property type="project" value="InterPro"/>
</dbReference>
<evidence type="ECO:0000256" key="1">
    <source>
        <dbReference type="ARBA" id="ARBA00022723"/>
    </source>
</evidence>
<dbReference type="Proteomes" id="UP000799757">
    <property type="component" value="Unassembled WGS sequence"/>
</dbReference>
<feature type="region of interest" description="Disordered" evidence="3">
    <location>
        <begin position="478"/>
        <end position="512"/>
    </location>
</feature>
<keyword evidence="2" id="KW-0539">Nucleus</keyword>
<gene>
    <name evidence="5" type="ORF">K505DRAFT_328784</name>
</gene>
<protein>
    <recommendedName>
        <fullName evidence="4">Zn(2)-C6 fungal-type domain-containing protein</fullName>
    </recommendedName>
</protein>
<proteinExistence type="predicted"/>
<accession>A0A6A6WX42</accession>
<dbReference type="GO" id="GO:0003677">
    <property type="term" value="F:DNA binding"/>
    <property type="evidence" value="ECO:0007669"/>
    <property type="project" value="InterPro"/>
</dbReference>
<dbReference type="InterPro" id="IPR007219">
    <property type="entry name" value="XnlR_reg_dom"/>
</dbReference>
<keyword evidence="6" id="KW-1185">Reference proteome</keyword>
<dbReference type="SMART" id="SM00906">
    <property type="entry name" value="Fungal_trans"/>
    <property type="match status" value="1"/>
</dbReference>
<dbReference type="Pfam" id="PF04082">
    <property type="entry name" value="Fungal_trans"/>
    <property type="match status" value="1"/>
</dbReference>
<dbReference type="GO" id="GO:0000981">
    <property type="term" value="F:DNA-binding transcription factor activity, RNA polymerase II-specific"/>
    <property type="evidence" value="ECO:0007669"/>
    <property type="project" value="InterPro"/>
</dbReference>
<dbReference type="PROSITE" id="PS00463">
    <property type="entry name" value="ZN2_CY6_FUNGAL_1"/>
    <property type="match status" value="1"/>
</dbReference>
<dbReference type="PROSITE" id="PS50048">
    <property type="entry name" value="ZN2_CY6_FUNGAL_2"/>
    <property type="match status" value="1"/>
</dbReference>
<dbReference type="PANTHER" id="PTHR47654">
    <property type="entry name" value="ZN(II)2CYS6 TRANSCRIPTION FACTOR (EUROFUNG)-RELATED"/>
    <property type="match status" value="1"/>
</dbReference>
<dbReference type="EMBL" id="MU002198">
    <property type="protein sequence ID" value="KAF2788662.1"/>
    <property type="molecule type" value="Genomic_DNA"/>
</dbReference>
<dbReference type="PANTHER" id="PTHR47654:SF5">
    <property type="entry name" value="TRANSCRIPTION FACTOR DOMAIN-CONTAINING PROTEIN"/>
    <property type="match status" value="1"/>
</dbReference>
<evidence type="ECO:0000259" key="4">
    <source>
        <dbReference type="PROSITE" id="PS50048"/>
    </source>
</evidence>
<dbReference type="AlphaFoldDB" id="A0A6A6WX42"/>
<dbReference type="CDD" id="cd12148">
    <property type="entry name" value="fungal_TF_MHR"/>
    <property type="match status" value="1"/>
</dbReference>
<evidence type="ECO:0000256" key="2">
    <source>
        <dbReference type="ARBA" id="ARBA00023242"/>
    </source>
</evidence>
<dbReference type="Gene3D" id="4.10.240.10">
    <property type="entry name" value="Zn(2)-C6 fungal-type DNA-binding domain"/>
    <property type="match status" value="1"/>
</dbReference>